<gene>
    <name evidence="7" type="ORF">FMAN_05378</name>
</gene>
<keyword evidence="5" id="KW-0285">Flavoprotein</keyword>
<reference evidence="8" key="1">
    <citation type="journal article" date="2016" name="Genome Biol. Evol.">
        <title>Comparative 'omics' of the Fusarium fujikuroi species complex highlights differences in genetic potential and metabolite synthesis.</title>
        <authorList>
            <person name="Niehaus E.-M."/>
            <person name="Muensterkoetter M."/>
            <person name="Proctor R.H."/>
            <person name="Brown D.W."/>
            <person name="Sharon A."/>
            <person name="Idan Y."/>
            <person name="Oren-Young L."/>
            <person name="Sieber C.M."/>
            <person name="Novak O."/>
            <person name="Pencik A."/>
            <person name="Tarkowska D."/>
            <person name="Hromadova K."/>
            <person name="Freeman S."/>
            <person name="Maymon M."/>
            <person name="Elazar M."/>
            <person name="Youssef S.A."/>
            <person name="El-Shabrawy E.S.M."/>
            <person name="Shalaby A.B.A."/>
            <person name="Houterman P."/>
            <person name="Brock N.L."/>
            <person name="Burkhardt I."/>
            <person name="Tsavkelova E.A."/>
            <person name="Dickschat J.S."/>
            <person name="Galuszka P."/>
            <person name="Gueldener U."/>
            <person name="Tudzynski B."/>
        </authorList>
    </citation>
    <scope>NUCLEOTIDE SEQUENCE [LARGE SCALE GENOMIC DNA]</scope>
    <source>
        <strain evidence="8">MRC7560</strain>
    </source>
</reference>
<comment type="similarity">
    <text evidence="1 5">Belongs to the proline oxidase family.</text>
</comment>
<evidence type="ECO:0000256" key="3">
    <source>
        <dbReference type="ARBA" id="ARBA00023002"/>
    </source>
</evidence>
<name>A0A1L7STF6_FUSMA</name>
<dbReference type="VEuPathDB" id="FungiDB:FMAN_05378"/>
<dbReference type="Proteomes" id="UP000184255">
    <property type="component" value="Unassembled WGS sequence"/>
</dbReference>
<dbReference type="PANTHER" id="PTHR13914">
    <property type="entry name" value="PROLINE OXIDASE"/>
    <property type="match status" value="1"/>
</dbReference>
<keyword evidence="5" id="KW-0274">FAD</keyword>
<dbReference type="GO" id="GO:0010133">
    <property type="term" value="P:L-proline catabolic process to L-glutamate"/>
    <property type="evidence" value="ECO:0007669"/>
    <property type="project" value="TreeGrafter"/>
</dbReference>
<dbReference type="InterPro" id="IPR015659">
    <property type="entry name" value="Proline_oxidase"/>
</dbReference>
<evidence type="ECO:0000259" key="6">
    <source>
        <dbReference type="Pfam" id="PF01619"/>
    </source>
</evidence>
<dbReference type="Pfam" id="PF01619">
    <property type="entry name" value="Pro_dh"/>
    <property type="match status" value="1"/>
</dbReference>
<comment type="function">
    <text evidence="5">Converts proline to delta-1-pyrroline-5-carboxylate.</text>
</comment>
<comment type="caution">
    <text evidence="7">The sequence shown here is derived from an EMBL/GenBank/DDBJ whole genome shotgun (WGS) entry which is preliminary data.</text>
</comment>
<dbReference type="InterPro" id="IPR002872">
    <property type="entry name" value="Proline_DH_dom"/>
</dbReference>
<evidence type="ECO:0000256" key="1">
    <source>
        <dbReference type="ARBA" id="ARBA00005869"/>
    </source>
</evidence>
<sequence>MRPAPSSLSRTQAHSRLAIFRANRISQRRHAGTTTTPTRTPPPHSLLPTGMLLRSLLIATVSSNRILLTPSLAMLSFFTKPHSPLFSVDKNPILNALFKSTIYRHFCAGEDVVEVRNTINNIKDMGFKGVILTYAREVVIEASGEQEVGFGVRELKEKGFPAQEPIFDEGIEAWRQGVLETASMLEKGDFLALKFTGAGAGVMQALKDQTPLPKQMQDSLNAVCEKAMERKARILIDAEQQFVQPAIDNIALVLMRRYNSEEAVVYNTYQAYLKSTPSTLLDHLHCAKDEGFTIGVKLVRGAYMNSEPRGLIHDTKQQTDDSYNSIAEGLLQRRYEDLTPSGFPKVDLFLATHNKQSALNAYQVQQQRADAGLPLTNVQYGQLLGMADEVSCTLLQIAADPRTNGPASPEVYKCLSWGTLGDCISYLFRRAVENRDAVSRTKVEYYALRKEVWRRFKKLIPYFWLALDYGNIVVLASNDVDLVIAIANSVDLQIKSLSISVQESRHILWKIKIQPIRGSPHIILPALPQRLNADNTPSAQLTARD</sequence>
<dbReference type="GO" id="GO:0004657">
    <property type="term" value="F:proline dehydrogenase activity"/>
    <property type="evidence" value="ECO:0007669"/>
    <property type="project" value="UniProtKB-EC"/>
</dbReference>
<feature type="domain" description="Proline dehydrogenase" evidence="6">
    <location>
        <begin position="117"/>
        <end position="442"/>
    </location>
</feature>
<evidence type="ECO:0000256" key="4">
    <source>
        <dbReference type="ARBA" id="ARBA00023062"/>
    </source>
</evidence>
<dbReference type="EC" id="1.5.5.2" evidence="2 5"/>
<evidence type="ECO:0000256" key="2">
    <source>
        <dbReference type="ARBA" id="ARBA00012695"/>
    </source>
</evidence>
<keyword evidence="3 5" id="KW-0560">Oxidoreductase</keyword>
<accession>A0A1L7STF6</accession>
<comment type="cofactor">
    <cofactor evidence="5">
        <name>FAD</name>
        <dbReference type="ChEBI" id="CHEBI:57692"/>
    </cofactor>
</comment>
<dbReference type="GO" id="GO:0005739">
    <property type="term" value="C:mitochondrion"/>
    <property type="evidence" value="ECO:0007669"/>
    <property type="project" value="TreeGrafter"/>
</dbReference>
<dbReference type="GO" id="GO:0071949">
    <property type="term" value="F:FAD binding"/>
    <property type="evidence" value="ECO:0007669"/>
    <property type="project" value="TreeGrafter"/>
</dbReference>
<dbReference type="EMBL" id="FCQH01000002">
    <property type="protein sequence ID" value="CVK87752.1"/>
    <property type="molecule type" value="Genomic_DNA"/>
</dbReference>
<dbReference type="RefSeq" id="XP_041678880.1">
    <property type="nucleotide sequence ID" value="XM_041827971.1"/>
</dbReference>
<evidence type="ECO:0000313" key="7">
    <source>
        <dbReference type="EMBL" id="CVK87752.1"/>
    </source>
</evidence>
<dbReference type="SUPFAM" id="SSF51730">
    <property type="entry name" value="FAD-linked oxidoreductase"/>
    <property type="match status" value="1"/>
</dbReference>
<dbReference type="GeneID" id="65084644"/>
<dbReference type="PANTHER" id="PTHR13914:SF0">
    <property type="entry name" value="PROLINE DEHYDROGENASE 1, MITOCHONDRIAL"/>
    <property type="match status" value="1"/>
</dbReference>
<dbReference type="AlphaFoldDB" id="A0A1L7STF6"/>
<protein>
    <recommendedName>
        <fullName evidence="2 5">Proline dehydrogenase</fullName>
        <ecNumber evidence="2 5">1.5.5.2</ecNumber>
    </recommendedName>
</protein>
<evidence type="ECO:0000256" key="5">
    <source>
        <dbReference type="RuleBase" id="RU364054"/>
    </source>
</evidence>
<keyword evidence="8" id="KW-1185">Reference proteome</keyword>
<dbReference type="InterPro" id="IPR029041">
    <property type="entry name" value="FAD-linked_oxidoreductase-like"/>
</dbReference>
<organism evidence="7 8">
    <name type="scientific">Fusarium mangiferae</name>
    <name type="common">Mango malformation disease fungus</name>
    <dbReference type="NCBI Taxonomy" id="192010"/>
    <lineage>
        <taxon>Eukaryota</taxon>
        <taxon>Fungi</taxon>
        <taxon>Dikarya</taxon>
        <taxon>Ascomycota</taxon>
        <taxon>Pezizomycotina</taxon>
        <taxon>Sordariomycetes</taxon>
        <taxon>Hypocreomycetidae</taxon>
        <taxon>Hypocreales</taxon>
        <taxon>Nectriaceae</taxon>
        <taxon>Fusarium</taxon>
        <taxon>Fusarium fujikuroi species complex</taxon>
    </lineage>
</organism>
<comment type="catalytic activity">
    <reaction evidence="5">
        <text>L-proline + a quinone = (S)-1-pyrroline-5-carboxylate + a quinol + H(+)</text>
        <dbReference type="Rhea" id="RHEA:23784"/>
        <dbReference type="ChEBI" id="CHEBI:15378"/>
        <dbReference type="ChEBI" id="CHEBI:17388"/>
        <dbReference type="ChEBI" id="CHEBI:24646"/>
        <dbReference type="ChEBI" id="CHEBI:60039"/>
        <dbReference type="ChEBI" id="CHEBI:132124"/>
        <dbReference type="EC" id="1.5.5.2"/>
    </reaction>
</comment>
<keyword evidence="4 5" id="KW-0642">Proline metabolism</keyword>
<dbReference type="Gene3D" id="3.20.20.220">
    <property type="match status" value="1"/>
</dbReference>
<evidence type="ECO:0000313" key="8">
    <source>
        <dbReference type="Proteomes" id="UP000184255"/>
    </source>
</evidence>
<proteinExistence type="inferred from homology"/>